<keyword evidence="3" id="KW-1185">Reference proteome</keyword>
<gene>
    <name evidence="2" type="ORF">B4U80_03629</name>
</gene>
<dbReference type="STRING" id="299467.A0A443SCS9"/>
<dbReference type="EMBL" id="NCKV01003888">
    <property type="protein sequence ID" value="RWS25274.1"/>
    <property type="molecule type" value="Genomic_DNA"/>
</dbReference>
<dbReference type="InterPro" id="IPR011705">
    <property type="entry name" value="BACK"/>
</dbReference>
<dbReference type="AlphaFoldDB" id="A0A443SCS9"/>
<feature type="domain" description="BACK" evidence="1">
    <location>
        <begin position="19"/>
        <end position="65"/>
    </location>
</feature>
<dbReference type="VEuPathDB" id="VectorBase:LDEU006766"/>
<proteinExistence type="predicted"/>
<reference evidence="2 3" key="1">
    <citation type="journal article" date="2018" name="Gigascience">
        <title>Genomes of trombidid mites reveal novel predicted allergens and laterally-transferred genes associated with secondary metabolism.</title>
        <authorList>
            <person name="Dong X."/>
            <person name="Chaisiri K."/>
            <person name="Xia D."/>
            <person name="Armstrong S.D."/>
            <person name="Fang Y."/>
            <person name="Donnelly M.J."/>
            <person name="Kadowaki T."/>
            <person name="McGarry J.W."/>
            <person name="Darby A.C."/>
            <person name="Makepeace B.L."/>
        </authorList>
    </citation>
    <scope>NUCLEOTIDE SEQUENCE [LARGE SCALE GENOMIC DNA]</scope>
    <source>
        <strain evidence="2">UoL-UT</strain>
    </source>
</reference>
<dbReference type="Pfam" id="PF07707">
    <property type="entry name" value="BACK"/>
    <property type="match status" value="1"/>
</dbReference>
<organism evidence="2 3">
    <name type="scientific">Leptotrombidium deliense</name>
    <dbReference type="NCBI Taxonomy" id="299467"/>
    <lineage>
        <taxon>Eukaryota</taxon>
        <taxon>Metazoa</taxon>
        <taxon>Ecdysozoa</taxon>
        <taxon>Arthropoda</taxon>
        <taxon>Chelicerata</taxon>
        <taxon>Arachnida</taxon>
        <taxon>Acari</taxon>
        <taxon>Acariformes</taxon>
        <taxon>Trombidiformes</taxon>
        <taxon>Prostigmata</taxon>
        <taxon>Anystina</taxon>
        <taxon>Parasitengona</taxon>
        <taxon>Trombiculoidea</taxon>
        <taxon>Trombiculidae</taxon>
        <taxon>Leptotrombidium</taxon>
    </lineage>
</organism>
<evidence type="ECO:0000313" key="3">
    <source>
        <dbReference type="Proteomes" id="UP000288716"/>
    </source>
</evidence>
<sequence length="75" mass="8492">MAICEDFLCSTLNIENATDLLIFADIHSATQLKSAASNYIKHNINEIVNTRGWKTMKSNQTHLLLDFLPKKDAQQ</sequence>
<accession>A0A443SCS9</accession>
<dbReference type="OrthoDB" id="6437200at2759"/>
<evidence type="ECO:0000313" key="2">
    <source>
        <dbReference type="EMBL" id="RWS25274.1"/>
    </source>
</evidence>
<evidence type="ECO:0000259" key="1">
    <source>
        <dbReference type="Pfam" id="PF07707"/>
    </source>
</evidence>
<name>A0A443SCS9_9ACAR</name>
<dbReference type="Gene3D" id="1.25.40.420">
    <property type="match status" value="1"/>
</dbReference>
<dbReference type="PANTHER" id="PTHR24413">
    <property type="entry name" value="SPECKLE-TYPE POZ PROTEIN"/>
    <property type="match status" value="1"/>
</dbReference>
<dbReference type="Proteomes" id="UP000288716">
    <property type="component" value="Unassembled WGS sequence"/>
</dbReference>
<protein>
    <submittedName>
        <fullName evidence="2">Speckle-type POZ protein-like protein</fullName>
    </submittedName>
</protein>
<comment type="caution">
    <text evidence="2">The sequence shown here is derived from an EMBL/GenBank/DDBJ whole genome shotgun (WGS) entry which is preliminary data.</text>
</comment>